<dbReference type="Pfam" id="PF26639">
    <property type="entry name" value="Het-6_barrel"/>
    <property type="match status" value="1"/>
</dbReference>
<dbReference type="PANTHER" id="PTHR24148:SF64">
    <property type="entry name" value="HETEROKARYON INCOMPATIBILITY DOMAIN-CONTAINING PROTEIN"/>
    <property type="match status" value="1"/>
</dbReference>
<evidence type="ECO:0000313" key="4">
    <source>
        <dbReference type="Proteomes" id="UP000750711"/>
    </source>
</evidence>
<dbReference type="Pfam" id="PF06985">
    <property type="entry name" value="HET"/>
    <property type="match status" value="1"/>
</dbReference>
<feature type="region of interest" description="Disordered" evidence="1">
    <location>
        <begin position="537"/>
        <end position="565"/>
    </location>
</feature>
<dbReference type="InterPro" id="IPR010730">
    <property type="entry name" value="HET"/>
</dbReference>
<reference evidence="3" key="1">
    <citation type="submission" date="2021-03" db="EMBL/GenBank/DDBJ databases">
        <title>Comparative genomics and phylogenomic investigation of the class Geoglossomycetes provide insights into ecological specialization and systematics.</title>
        <authorList>
            <person name="Melie T."/>
            <person name="Pirro S."/>
            <person name="Miller A.N."/>
            <person name="Quandt A."/>
        </authorList>
    </citation>
    <scope>NUCLEOTIDE SEQUENCE</scope>
    <source>
        <strain evidence="3">CAQ_001_2017</strain>
    </source>
</reference>
<accession>A0A9P8IGX6</accession>
<gene>
    <name evidence="3" type="ORF">GP486_006687</name>
</gene>
<organism evidence="3 4">
    <name type="scientific">Trichoglossum hirsutum</name>
    <dbReference type="NCBI Taxonomy" id="265104"/>
    <lineage>
        <taxon>Eukaryota</taxon>
        <taxon>Fungi</taxon>
        <taxon>Dikarya</taxon>
        <taxon>Ascomycota</taxon>
        <taxon>Pezizomycotina</taxon>
        <taxon>Geoglossomycetes</taxon>
        <taxon>Geoglossales</taxon>
        <taxon>Geoglossaceae</taxon>
        <taxon>Trichoglossum</taxon>
    </lineage>
</organism>
<dbReference type="AlphaFoldDB" id="A0A9P8IGX6"/>
<evidence type="ECO:0000313" key="3">
    <source>
        <dbReference type="EMBL" id="KAH0553127.1"/>
    </source>
</evidence>
<evidence type="ECO:0000256" key="1">
    <source>
        <dbReference type="SAM" id="MobiDB-lite"/>
    </source>
</evidence>
<dbReference type="InterPro" id="IPR052895">
    <property type="entry name" value="HetReg/Transcr_Mod"/>
</dbReference>
<dbReference type="EMBL" id="JAGHQM010001589">
    <property type="protein sequence ID" value="KAH0553127.1"/>
    <property type="molecule type" value="Genomic_DNA"/>
</dbReference>
<protein>
    <recommendedName>
        <fullName evidence="2">Heterokaryon incompatibility domain-containing protein</fullName>
    </recommendedName>
</protein>
<dbReference type="Proteomes" id="UP000750711">
    <property type="component" value="Unassembled WGS sequence"/>
</dbReference>
<sequence>MTEVQLQDDPIYRALSYTWDLDRVRRRLRPRPRRTIVCNGKSLLVVENLYQALQHLASLPDVTPIWIDGICIHQKNDDERVVQVQMMGRIYHSAKSVIVWLGKGDPLLRRAMKWIETNFEKKVVQRPPDSMTDPKHLFRVEIEELLARLVPEHRSKLTLAETLRNIAVESSLPYLFLGRWFTRVWVLQEAILAQELTFALGDCVVSDLAMYQGLGHALEVQRGKALKELRGPQLFQDYSENQLVHLHSVRVMFELRFSRINGGEKQDSLLEQMLLGWNRRSTDTRDKVFGILGLTDLVEDPDQLRSTGTDRNATPAALVPDYNKEVKDIFIQCSRCILSADECLTGLSLCRGVAPAKTASTAISWVEASRKWQRVFGGEYFAYGVDGIPSWAIDFTVAAEPRPLVFSYEHAFSAGRIIKATTPIFGSTGSVLHVKAHNWDEVQMVGEDSSIFQTFGYHYFSGDILRLLSRIGHTYEPTNESTLRAFALTITANHPAVVDSAKEAFLQEVGGIEFLNWLVNVIERAIRKQSKPSRWNGAAERMLKNPVDTEQQTRQGGGGRKAQEARLANAKEAWDEFLQKVDRDGHVQDTIDVVGRPNKLDSFYIVWRYIYDHRRLFLTKKGYLGIGPRTLEVEDSIMVIPGAAVPFAIRKEGDNWLMIGETYVHGIMNNEAIIREDVSLIEVSIK</sequence>
<proteinExistence type="predicted"/>
<dbReference type="PANTHER" id="PTHR24148">
    <property type="entry name" value="ANKYRIN REPEAT DOMAIN-CONTAINING PROTEIN 39 HOMOLOG-RELATED"/>
    <property type="match status" value="1"/>
</dbReference>
<keyword evidence="4" id="KW-1185">Reference proteome</keyword>
<name>A0A9P8IGX6_9PEZI</name>
<feature type="domain" description="Heterokaryon incompatibility" evidence="2">
    <location>
        <begin position="12"/>
        <end position="189"/>
    </location>
</feature>
<evidence type="ECO:0000259" key="2">
    <source>
        <dbReference type="Pfam" id="PF06985"/>
    </source>
</evidence>
<comment type="caution">
    <text evidence="3">The sequence shown here is derived from an EMBL/GenBank/DDBJ whole genome shotgun (WGS) entry which is preliminary data.</text>
</comment>